<reference evidence="2" key="1">
    <citation type="journal article" date="2023" name="Mol. Phylogenet. Evol.">
        <title>Genome-scale phylogeny and comparative genomics of the fungal order Sordariales.</title>
        <authorList>
            <person name="Hensen N."/>
            <person name="Bonometti L."/>
            <person name="Westerberg I."/>
            <person name="Brannstrom I.O."/>
            <person name="Guillou S."/>
            <person name="Cros-Aarteil S."/>
            <person name="Calhoun S."/>
            <person name="Haridas S."/>
            <person name="Kuo A."/>
            <person name="Mondo S."/>
            <person name="Pangilinan J."/>
            <person name="Riley R."/>
            <person name="LaButti K."/>
            <person name="Andreopoulos B."/>
            <person name="Lipzen A."/>
            <person name="Chen C."/>
            <person name="Yan M."/>
            <person name="Daum C."/>
            <person name="Ng V."/>
            <person name="Clum A."/>
            <person name="Steindorff A."/>
            <person name="Ohm R.A."/>
            <person name="Martin F."/>
            <person name="Silar P."/>
            <person name="Natvig D.O."/>
            <person name="Lalanne C."/>
            <person name="Gautier V."/>
            <person name="Ament-Velasquez S.L."/>
            <person name="Kruys A."/>
            <person name="Hutchinson M.I."/>
            <person name="Powell A.J."/>
            <person name="Barry K."/>
            <person name="Miller A.N."/>
            <person name="Grigoriev I.V."/>
            <person name="Debuchy R."/>
            <person name="Gladieux P."/>
            <person name="Hiltunen Thoren M."/>
            <person name="Johannesson H."/>
        </authorList>
    </citation>
    <scope>NUCLEOTIDE SEQUENCE</scope>
    <source>
        <strain evidence="2">CBS 118394</strain>
    </source>
</reference>
<gene>
    <name evidence="2" type="ORF">B0H66DRAFT_562294</name>
</gene>
<proteinExistence type="predicted"/>
<feature type="chain" id="PRO_5042033762" evidence="1">
    <location>
        <begin position="20"/>
        <end position="198"/>
    </location>
</feature>
<keyword evidence="3" id="KW-1185">Reference proteome</keyword>
<evidence type="ECO:0000256" key="1">
    <source>
        <dbReference type="SAM" id="SignalP"/>
    </source>
</evidence>
<keyword evidence="1" id="KW-0732">Signal</keyword>
<dbReference type="Proteomes" id="UP001283341">
    <property type="component" value="Unassembled WGS sequence"/>
</dbReference>
<sequence>MKLLIPYILIAGQVAFALSLPADSTTAPQGIGAVELQWQGVIDNNGTTVTLTGTAESIFKQIIAFNPNYEQERGEGLTRRDPINSDSILCNVFNPADTNVIDQGISYLYGIGDGLCRAPPGVPGNPGCSRVSCSYNSGIFLCNDQNFEAQIPCRLVADNALGIVRKCGYTAANGAHLTHGQIWSFNHAWNVVINADSC</sequence>
<comment type="caution">
    <text evidence="2">The sequence shown here is derived from an EMBL/GenBank/DDBJ whole genome shotgun (WGS) entry which is preliminary data.</text>
</comment>
<accession>A0AAE0I1G7</accession>
<evidence type="ECO:0000313" key="3">
    <source>
        <dbReference type="Proteomes" id="UP001283341"/>
    </source>
</evidence>
<organism evidence="2 3">
    <name type="scientific">Apodospora peruviana</name>
    <dbReference type="NCBI Taxonomy" id="516989"/>
    <lineage>
        <taxon>Eukaryota</taxon>
        <taxon>Fungi</taxon>
        <taxon>Dikarya</taxon>
        <taxon>Ascomycota</taxon>
        <taxon>Pezizomycotina</taxon>
        <taxon>Sordariomycetes</taxon>
        <taxon>Sordariomycetidae</taxon>
        <taxon>Sordariales</taxon>
        <taxon>Lasiosphaeriaceae</taxon>
        <taxon>Apodospora</taxon>
    </lineage>
</organism>
<dbReference type="EMBL" id="JAUEDM010000005">
    <property type="protein sequence ID" value="KAK3316853.1"/>
    <property type="molecule type" value="Genomic_DNA"/>
</dbReference>
<dbReference type="AlphaFoldDB" id="A0AAE0I1G7"/>
<feature type="signal peptide" evidence="1">
    <location>
        <begin position="1"/>
        <end position="19"/>
    </location>
</feature>
<dbReference type="PANTHER" id="PTHR35605">
    <property type="entry name" value="ECP2 EFFECTOR PROTEIN DOMAIN-CONTAINING PROTEIN-RELATED"/>
    <property type="match status" value="1"/>
</dbReference>
<evidence type="ECO:0000313" key="2">
    <source>
        <dbReference type="EMBL" id="KAK3316853.1"/>
    </source>
</evidence>
<dbReference type="PANTHER" id="PTHR35605:SF1">
    <property type="entry name" value="ECP2 EFFECTOR PROTEIN DOMAIN-CONTAINING PROTEIN-RELATED"/>
    <property type="match status" value="1"/>
</dbReference>
<name>A0AAE0I1G7_9PEZI</name>
<reference evidence="2" key="2">
    <citation type="submission" date="2023-06" db="EMBL/GenBank/DDBJ databases">
        <authorList>
            <consortium name="Lawrence Berkeley National Laboratory"/>
            <person name="Haridas S."/>
            <person name="Hensen N."/>
            <person name="Bonometti L."/>
            <person name="Westerberg I."/>
            <person name="Brannstrom I.O."/>
            <person name="Guillou S."/>
            <person name="Cros-Aarteil S."/>
            <person name="Calhoun S."/>
            <person name="Kuo A."/>
            <person name="Mondo S."/>
            <person name="Pangilinan J."/>
            <person name="Riley R."/>
            <person name="Labutti K."/>
            <person name="Andreopoulos B."/>
            <person name="Lipzen A."/>
            <person name="Chen C."/>
            <person name="Yanf M."/>
            <person name="Daum C."/>
            <person name="Ng V."/>
            <person name="Clum A."/>
            <person name="Steindorff A."/>
            <person name="Ohm R."/>
            <person name="Martin F."/>
            <person name="Silar P."/>
            <person name="Natvig D."/>
            <person name="Lalanne C."/>
            <person name="Gautier V."/>
            <person name="Ament-Velasquez S.L."/>
            <person name="Kruys A."/>
            <person name="Hutchinson M.I."/>
            <person name="Powell A.J."/>
            <person name="Barry K."/>
            <person name="Miller A.N."/>
            <person name="Grigoriev I.V."/>
            <person name="Debuchy R."/>
            <person name="Gladieux P."/>
            <person name="Thoren M.H."/>
            <person name="Johannesson H."/>
        </authorList>
    </citation>
    <scope>NUCLEOTIDE SEQUENCE</scope>
    <source>
        <strain evidence="2">CBS 118394</strain>
    </source>
</reference>
<protein>
    <submittedName>
        <fullName evidence="2">Uncharacterized protein</fullName>
    </submittedName>
</protein>